<comment type="caution">
    <text evidence="2">The sequence shown here is derived from an EMBL/GenBank/DDBJ whole genome shotgun (WGS) entry which is preliminary data.</text>
</comment>
<name>A6GFK7_9BACT</name>
<feature type="transmembrane region" description="Helical" evidence="1">
    <location>
        <begin position="80"/>
        <end position="100"/>
    </location>
</feature>
<sequence>MTESYDDLLDGAREWLGTTSPALGAPEAMLAELEAHQRRRGRLRLLAALLSCLVLAAYAVSVLAHPLGASTCDWVSPGAVLRYGLVHVAGFVLASALVASTRTWAQLLVRACWWSSLLAASVGLWTELGTLPLLMPTLLLASAIGLWSLGELPLDVDAPDGGFPLIRHRELVVAMLVFAVADAETLLASALNHDEPGSLGYALTDLACALTMIVAIVGLYRLRVWGFVAVVLANLAIAGLALGGLLNYDPGFSAAFAVTAVIQVGLGVPLMRALWGGQTRLRAPSLRWPRWGARVLLVAAVGLGALATWRGLQPEVLEHHCADT</sequence>
<organism evidence="2 3">
    <name type="scientific">Plesiocystis pacifica SIR-1</name>
    <dbReference type="NCBI Taxonomy" id="391625"/>
    <lineage>
        <taxon>Bacteria</taxon>
        <taxon>Pseudomonadati</taxon>
        <taxon>Myxococcota</taxon>
        <taxon>Polyangia</taxon>
        <taxon>Nannocystales</taxon>
        <taxon>Nannocystaceae</taxon>
        <taxon>Plesiocystis</taxon>
    </lineage>
</organism>
<reference evidence="2 3" key="1">
    <citation type="submission" date="2007-06" db="EMBL/GenBank/DDBJ databases">
        <authorList>
            <person name="Shimkets L."/>
            <person name="Ferriera S."/>
            <person name="Johnson J."/>
            <person name="Kravitz S."/>
            <person name="Beeson K."/>
            <person name="Sutton G."/>
            <person name="Rogers Y.-H."/>
            <person name="Friedman R."/>
            <person name="Frazier M."/>
            <person name="Venter J.C."/>
        </authorList>
    </citation>
    <scope>NUCLEOTIDE SEQUENCE [LARGE SCALE GENOMIC DNA]</scope>
    <source>
        <strain evidence="2 3">SIR-1</strain>
    </source>
</reference>
<feature type="transmembrane region" description="Helical" evidence="1">
    <location>
        <begin position="227"/>
        <end position="246"/>
    </location>
</feature>
<feature type="transmembrane region" description="Helical" evidence="1">
    <location>
        <begin position="252"/>
        <end position="271"/>
    </location>
</feature>
<gene>
    <name evidence="2" type="ORF">PPSIR1_01057</name>
</gene>
<protein>
    <submittedName>
        <fullName evidence="2">Uncharacterized protein</fullName>
    </submittedName>
</protein>
<evidence type="ECO:0000313" key="2">
    <source>
        <dbReference type="EMBL" id="EDM75321.1"/>
    </source>
</evidence>
<keyword evidence="1" id="KW-1133">Transmembrane helix</keyword>
<dbReference type="AlphaFoldDB" id="A6GFK7"/>
<evidence type="ECO:0000256" key="1">
    <source>
        <dbReference type="SAM" id="Phobius"/>
    </source>
</evidence>
<feature type="transmembrane region" description="Helical" evidence="1">
    <location>
        <begin position="45"/>
        <end position="68"/>
    </location>
</feature>
<keyword evidence="3" id="KW-1185">Reference proteome</keyword>
<keyword evidence="1" id="KW-0472">Membrane</keyword>
<keyword evidence="1" id="KW-0812">Transmembrane</keyword>
<dbReference type="EMBL" id="ABCS01000095">
    <property type="protein sequence ID" value="EDM75321.1"/>
    <property type="molecule type" value="Genomic_DNA"/>
</dbReference>
<proteinExistence type="predicted"/>
<dbReference type="Proteomes" id="UP000005801">
    <property type="component" value="Unassembled WGS sequence"/>
</dbReference>
<dbReference type="STRING" id="391625.PPSIR1_01057"/>
<dbReference type="RefSeq" id="WP_006975497.1">
    <property type="nucleotide sequence ID" value="NZ_ABCS01000095.1"/>
</dbReference>
<feature type="transmembrane region" description="Helical" evidence="1">
    <location>
        <begin position="198"/>
        <end position="220"/>
    </location>
</feature>
<feature type="transmembrane region" description="Helical" evidence="1">
    <location>
        <begin position="291"/>
        <end position="309"/>
    </location>
</feature>
<feature type="transmembrane region" description="Helical" evidence="1">
    <location>
        <begin position="107"/>
        <end position="125"/>
    </location>
</feature>
<accession>A6GFK7</accession>
<evidence type="ECO:0000313" key="3">
    <source>
        <dbReference type="Proteomes" id="UP000005801"/>
    </source>
</evidence>